<evidence type="ECO:0000313" key="1">
    <source>
        <dbReference type="EMBL" id="HJD33827.1"/>
    </source>
</evidence>
<feature type="non-terminal residue" evidence="1">
    <location>
        <position position="1"/>
    </location>
</feature>
<organism evidence="1 2">
    <name type="scientific">Candidatus Mediterraneibacter tabaqchaliae</name>
    <dbReference type="NCBI Taxonomy" id="2838689"/>
    <lineage>
        <taxon>Bacteria</taxon>
        <taxon>Bacillati</taxon>
        <taxon>Bacillota</taxon>
        <taxon>Clostridia</taxon>
        <taxon>Lachnospirales</taxon>
        <taxon>Lachnospiraceae</taxon>
        <taxon>Mediterraneibacter</taxon>
    </lineage>
</organism>
<reference evidence="1" key="1">
    <citation type="journal article" date="2021" name="PeerJ">
        <title>Extensive microbial diversity within the chicken gut microbiome revealed by metagenomics and culture.</title>
        <authorList>
            <person name="Gilroy R."/>
            <person name="Ravi A."/>
            <person name="Getino M."/>
            <person name="Pursley I."/>
            <person name="Horton D.L."/>
            <person name="Alikhan N.F."/>
            <person name="Baker D."/>
            <person name="Gharbi K."/>
            <person name="Hall N."/>
            <person name="Watson M."/>
            <person name="Adriaenssens E.M."/>
            <person name="Foster-Nyarko E."/>
            <person name="Jarju S."/>
            <person name="Secka A."/>
            <person name="Antonio M."/>
            <person name="Oren A."/>
            <person name="Chaudhuri R.R."/>
            <person name="La Ragione R."/>
            <person name="Hildebrand F."/>
            <person name="Pallen M.J."/>
        </authorList>
    </citation>
    <scope>NUCLEOTIDE SEQUENCE</scope>
    <source>
        <strain evidence="1">ChiGjej3B3-11674</strain>
    </source>
</reference>
<comment type="caution">
    <text evidence="1">The sequence shown here is derived from an EMBL/GenBank/DDBJ whole genome shotgun (WGS) entry which is preliminary data.</text>
</comment>
<dbReference type="AlphaFoldDB" id="A0A9D2R2U7"/>
<protein>
    <submittedName>
        <fullName evidence="1">Uncharacterized protein</fullName>
    </submittedName>
</protein>
<accession>A0A9D2R2U7</accession>
<dbReference type="Proteomes" id="UP000823897">
    <property type="component" value="Unassembled WGS sequence"/>
</dbReference>
<evidence type="ECO:0000313" key="2">
    <source>
        <dbReference type="Proteomes" id="UP000823897"/>
    </source>
</evidence>
<sequence>SGEAASDCTNVQSLYYVRRKGSAAHAAFTFQAVAPGIIPAQRGEAEKPLRIARTCNHYTTVYPPKKVFITVSIFNTVFTNINLRLMQHVYNSVIVFFTVTAVRGSERQDKQGPV</sequence>
<reference evidence="1" key="2">
    <citation type="submission" date="2021-04" db="EMBL/GenBank/DDBJ databases">
        <authorList>
            <person name="Gilroy R."/>
        </authorList>
    </citation>
    <scope>NUCLEOTIDE SEQUENCE</scope>
    <source>
        <strain evidence="1">ChiGjej3B3-11674</strain>
    </source>
</reference>
<proteinExistence type="predicted"/>
<dbReference type="EMBL" id="DWUV01000085">
    <property type="protein sequence ID" value="HJD33827.1"/>
    <property type="molecule type" value="Genomic_DNA"/>
</dbReference>
<name>A0A9D2R2U7_9FIRM</name>
<gene>
    <name evidence="1" type="ORF">H9911_04700</name>
</gene>